<dbReference type="InterPro" id="IPR029063">
    <property type="entry name" value="SAM-dependent_MTases_sf"/>
</dbReference>
<dbReference type="InterPro" id="IPR011990">
    <property type="entry name" value="TPR-like_helical_dom_sf"/>
</dbReference>
<dbReference type="InterPro" id="IPR019734">
    <property type="entry name" value="TPR_rpt"/>
</dbReference>
<evidence type="ECO:0000313" key="4">
    <source>
        <dbReference type="Proteomes" id="UP000570514"/>
    </source>
</evidence>
<proteinExistence type="predicted"/>
<evidence type="ECO:0000313" key="3">
    <source>
        <dbReference type="EMBL" id="NIK87339.1"/>
    </source>
</evidence>
<dbReference type="Pfam" id="PF13432">
    <property type="entry name" value="TPR_16"/>
    <property type="match status" value="1"/>
</dbReference>
<dbReference type="InterPro" id="IPR013216">
    <property type="entry name" value="Methyltransf_11"/>
</dbReference>
<keyword evidence="1" id="KW-0802">TPR repeat</keyword>
<accession>A0A846MVU5</accession>
<feature type="domain" description="Methyltransferase type 11" evidence="2">
    <location>
        <begin position="207"/>
        <end position="297"/>
    </location>
</feature>
<dbReference type="GO" id="GO:0008757">
    <property type="term" value="F:S-adenosylmethionine-dependent methyltransferase activity"/>
    <property type="evidence" value="ECO:0007669"/>
    <property type="project" value="InterPro"/>
</dbReference>
<reference evidence="3 4" key="1">
    <citation type="submission" date="2020-03" db="EMBL/GenBank/DDBJ databases">
        <title>Genomic Encyclopedia of Type Strains, Phase IV (KMG-IV): sequencing the most valuable type-strain genomes for metagenomic binning, comparative biology and taxonomic classification.</title>
        <authorList>
            <person name="Goeker M."/>
        </authorList>
    </citation>
    <scope>NUCLEOTIDE SEQUENCE [LARGE SCALE GENOMIC DNA]</scope>
    <source>
        <strain evidence="3 4">DSM 19867</strain>
    </source>
</reference>
<dbReference type="CDD" id="cd02440">
    <property type="entry name" value="AdoMet_MTases"/>
    <property type="match status" value="1"/>
</dbReference>
<protein>
    <submittedName>
        <fullName evidence="3">Putative TPR repeat methyltransferase</fullName>
    </submittedName>
</protein>
<dbReference type="PANTHER" id="PTHR43861:SF1">
    <property type="entry name" value="TRANS-ACONITATE 2-METHYLTRANSFERASE"/>
    <property type="match status" value="1"/>
</dbReference>
<dbReference type="SUPFAM" id="SSF53335">
    <property type="entry name" value="S-adenosyl-L-methionine-dependent methyltransferases"/>
    <property type="match status" value="1"/>
</dbReference>
<keyword evidence="4" id="KW-1185">Reference proteome</keyword>
<dbReference type="RefSeq" id="WP_167080867.1">
    <property type="nucleotide sequence ID" value="NZ_BAAADC010000001.1"/>
</dbReference>
<dbReference type="GO" id="GO:0032259">
    <property type="term" value="P:methylation"/>
    <property type="evidence" value="ECO:0007669"/>
    <property type="project" value="UniProtKB-KW"/>
</dbReference>
<organism evidence="3 4">
    <name type="scientific">Rhizomicrobium palustre</name>
    <dbReference type="NCBI Taxonomy" id="189966"/>
    <lineage>
        <taxon>Bacteria</taxon>
        <taxon>Pseudomonadati</taxon>
        <taxon>Pseudomonadota</taxon>
        <taxon>Alphaproteobacteria</taxon>
        <taxon>Micropepsales</taxon>
        <taxon>Micropepsaceae</taxon>
        <taxon>Rhizomicrobium</taxon>
    </lineage>
</organism>
<keyword evidence="3" id="KW-0808">Transferase</keyword>
<keyword evidence="3" id="KW-0489">Methyltransferase</keyword>
<comment type="caution">
    <text evidence="3">The sequence shown here is derived from an EMBL/GenBank/DDBJ whole genome shotgun (WGS) entry which is preliminary data.</text>
</comment>
<dbReference type="Gene3D" id="1.25.40.10">
    <property type="entry name" value="Tetratricopeptide repeat domain"/>
    <property type="match status" value="1"/>
</dbReference>
<dbReference type="SUPFAM" id="SSF48452">
    <property type="entry name" value="TPR-like"/>
    <property type="match status" value="1"/>
</dbReference>
<evidence type="ECO:0000259" key="2">
    <source>
        <dbReference type="Pfam" id="PF08241"/>
    </source>
</evidence>
<dbReference type="Proteomes" id="UP000570514">
    <property type="component" value="Unassembled WGS sequence"/>
</dbReference>
<dbReference type="PROSITE" id="PS50005">
    <property type="entry name" value="TPR"/>
    <property type="match status" value="1"/>
</dbReference>
<evidence type="ECO:0000256" key="1">
    <source>
        <dbReference type="PROSITE-ProRule" id="PRU00339"/>
    </source>
</evidence>
<dbReference type="AlphaFoldDB" id="A0A846MVU5"/>
<dbReference type="PANTHER" id="PTHR43861">
    <property type="entry name" value="TRANS-ACONITATE 2-METHYLTRANSFERASE-RELATED"/>
    <property type="match status" value="1"/>
</dbReference>
<feature type="repeat" description="TPR" evidence="1">
    <location>
        <begin position="74"/>
        <end position="107"/>
    </location>
</feature>
<dbReference type="Pfam" id="PF08241">
    <property type="entry name" value="Methyltransf_11"/>
    <property type="match status" value="1"/>
</dbReference>
<dbReference type="Pfam" id="PF14559">
    <property type="entry name" value="TPR_19"/>
    <property type="match status" value="1"/>
</dbReference>
<dbReference type="EMBL" id="JAASRM010000001">
    <property type="protein sequence ID" value="NIK87339.1"/>
    <property type="molecule type" value="Genomic_DNA"/>
</dbReference>
<sequence>MQESYDENPLDTAATLIEEGRAAEAASLLTGLVSQTRGGLTARLLLARALEASDRLEEALSSADETAKLYPDVAEAALAHGAMLLASENLPDAIGELQRALRLDPEEAEARYLLGCAWLEAGEAEKALAAFAFLAPEEMPGLSERIAQAEAMQAQQRSDAGYVRHLFDQFSTDYDQRMLGQLAYQAPQALRELAQLVMPGLTDLAILDLGCGTGLSGAAFKDRASHMTGLDLSPAMIEKARARGVYDDLMVSDIESGLGEAAYDLVLAADTLVYIGDLETTFAAVAEALRSEGYFLFTTEAKEGEGFELGPKRRWRHSEAYLKEMAARHGFSVAGLMQCVPRQEAHVPVPGFAVALVRS</sequence>
<gene>
    <name evidence="3" type="ORF">FHS83_000657</name>
</gene>
<name>A0A846MVU5_9PROT</name>
<dbReference type="Gene3D" id="3.40.50.150">
    <property type="entry name" value="Vaccinia Virus protein VP39"/>
    <property type="match status" value="1"/>
</dbReference>